<evidence type="ECO:0000259" key="5">
    <source>
        <dbReference type="PROSITE" id="PS50303"/>
    </source>
</evidence>
<keyword evidence="2" id="KW-0810">Translation regulation</keyword>
<comment type="caution">
    <text evidence="6">The sequence shown here is derived from an EMBL/GenBank/DDBJ whole genome shotgun (WGS) entry which is preliminary data.</text>
</comment>
<reference evidence="6" key="1">
    <citation type="journal article" date="2017" name="Nature">
        <title>The sunflower genome provides insights into oil metabolism, flowering and Asterid evolution.</title>
        <authorList>
            <person name="Badouin H."/>
            <person name="Gouzy J."/>
            <person name="Grassa C.J."/>
            <person name="Murat F."/>
            <person name="Staton S.E."/>
            <person name="Cottret L."/>
            <person name="Lelandais-Briere C."/>
            <person name="Owens G.L."/>
            <person name="Carrere S."/>
            <person name="Mayjonade B."/>
            <person name="Legrand L."/>
            <person name="Gill N."/>
            <person name="Kane N.C."/>
            <person name="Bowers J.E."/>
            <person name="Hubner S."/>
            <person name="Bellec A."/>
            <person name="Berard A."/>
            <person name="Berges H."/>
            <person name="Blanchet N."/>
            <person name="Boniface M.C."/>
            <person name="Brunel D."/>
            <person name="Catrice O."/>
            <person name="Chaidir N."/>
            <person name="Claudel C."/>
            <person name="Donnadieu C."/>
            <person name="Faraut T."/>
            <person name="Fievet G."/>
            <person name="Helmstetter N."/>
            <person name="King M."/>
            <person name="Knapp S.J."/>
            <person name="Lai Z."/>
            <person name="Le Paslier M.C."/>
            <person name="Lippi Y."/>
            <person name="Lorenzon L."/>
            <person name="Mandel J.R."/>
            <person name="Marage G."/>
            <person name="Marchand G."/>
            <person name="Marquand E."/>
            <person name="Bret-Mestries E."/>
            <person name="Morien E."/>
            <person name="Nambeesan S."/>
            <person name="Nguyen T."/>
            <person name="Pegot-Espagnet P."/>
            <person name="Pouilly N."/>
            <person name="Raftis F."/>
            <person name="Sallet E."/>
            <person name="Schiex T."/>
            <person name="Thomas J."/>
            <person name="Vandecasteele C."/>
            <person name="Vares D."/>
            <person name="Vear F."/>
            <person name="Vautrin S."/>
            <person name="Crespi M."/>
            <person name="Mangin B."/>
            <person name="Burke J.M."/>
            <person name="Salse J."/>
            <person name="Munos S."/>
            <person name="Vincourt P."/>
            <person name="Rieseberg L.H."/>
            <person name="Langlade N.B."/>
        </authorList>
    </citation>
    <scope>NUCLEOTIDE SEQUENCE</scope>
    <source>
        <tissue evidence="6">Leaves</tissue>
    </source>
</reference>
<keyword evidence="7" id="KW-1185">Reference proteome</keyword>
<dbReference type="PROSITE" id="PS50303">
    <property type="entry name" value="PUM_HD"/>
    <property type="match status" value="1"/>
</dbReference>
<dbReference type="PROSITE" id="PS50302">
    <property type="entry name" value="PUM"/>
    <property type="match status" value="2"/>
</dbReference>
<evidence type="ECO:0000256" key="3">
    <source>
        <dbReference type="ARBA" id="ARBA00022884"/>
    </source>
</evidence>
<evidence type="ECO:0000256" key="1">
    <source>
        <dbReference type="ARBA" id="ARBA00022737"/>
    </source>
</evidence>
<dbReference type="GO" id="GO:0003723">
    <property type="term" value="F:RNA binding"/>
    <property type="evidence" value="ECO:0007669"/>
    <property type="project" value="UniProtKB-KW"/>
</dbReference>
<evidence type="ECO:0000313" key="6">
    <source>
        <dbReference type="EMBL" id="KAF5782210.1"/>
    </source>
</evidence>
<accession>A0A9K3N0A4</accession>
<feature type="repeat" description="Pumilio" evidence="4">
    <location>
        <begin position="4"/>
        <end position="39"/>
    </location>
</feature>
<feature type="repeat" description="Pumilio" evidence="4">
    <location>
        <begin position="40"/>
        <end position="75"/>
    </location>
</feature>
<gene>
    <name evidence="6" type="ORF">HanXRQr2_Chr11g0492981</name>
</gene>
<name>A0A9K3N0A4_HELAN</name>
<reference evidence="6" key="2">
    <citation type="submission" date="2020-06" db="EMBL/GenBank/DDBJ databases">
        <title>Helianthus annuus Genome sequencing and assembly Release 2.</title>
        <authorList>
            <person name="Gouzy J."/>
            <person name="Langlade N."/>
            <person name="Munos S."/>
        </authorList>
    </citation>
    <scope>NUCLEOTIDE SEQUENCE</scope>
    <source>
        <tissue evidence="6">Leaves</tissue>
    </source>
</reference>
<dbReference type="InterPro" id="IPR033133">
    <property type="entry name" value="PUM-HD"/>
</dbReference>
<organism evidence="6 7">
    <name type="scientific">Helianthus annuus</name>
    <name type="common">Common sunflower</name>
    <dbReference type="NCBI Taxonomy" id="4232"/>
    <lineage>
        <taxon>Eukaryota</taxon>
        <taxon>Viridiplantae</taxon>
        <taxon>Streptophyta</taxon>
        <taxon>Embryophyta</taxon>
        <taxon>Tracheophyta</taxon>
        <taxon>Spermatophyta</taxon>
        <taxon>Magnoliopsida</taxon>
        <taxon>eudicotyledons</taxon>
        <taxon>Gunneridae</taxon>
        <taxon>Pentapetalae</taxon>
        <taxon>asterids</taxon>
        <taxon>campanulids</taxon>
        <taxon>Asterales</taxon>
        <taxon>Asteraceae</taxon>
        <taxon>Asteroideae</taxon>
        <taxon>Heliantheae alliance</taxon>
        <taxon>Heliantheae</taxon>
        <taxon>Helianthus</taxon>
    </lineage>
</organism>
<dbReference type="PANTHER" id="PTHR12537">
    <property type="entry name" value="RNA BINDING PROTEIN PUMILIO-RELATED"/>
    <property type="match status" value="1"/>
</dbReference>
<dbReference type="AlphaFoldDB" id="A0A9K3N0A4"/>
<dbReference type="InterPro" id="IPR001313">
    <property type="entry name" value="Pumilio_RNA-bd_rpt"/>
</dbReference>
<dbReference type="InterPro" id="IPR016024">
    <property type="entry name" value="ARM-type_fold"/>
</dbReference>
<feature type="domain" description="PUM-HD" evidence="5">
    <location>
        <begin position="1"/>
        <end position="116"/>
    </location>
</feature>
<evidence type="ECO:0000256" key="4">
    <source>
        <dbReference type="PROSITE-ProRule" id="PRU00317"/>
    </source>
</evidence>
<protein>
    <submittedName>
        <fullName evidence="6">Armadillo-like helical, pumilio domain-containing protein</fullName>
    </submittedName>
</protein>
<proteinExistence type="predicted"/>
<dbReference type="Gene3D" id="1.25.10.10">
    <property type="entry name" value="Leucine-rich Repeat Variant"/>
    <property type="match status" value="1"/>
</dbReference>
<dbReference type="Pfam" id="PF00806">
    <property type="entry name" value="PUF"/>
    <property type="match status" value="3"/>
</dbReference>
<evidence type="ECO:0000256" key="2">
    <source>
        <dbReference type="ARBA" id="ARBA00022845"/>
    </source>
</evidence>
<sequence length="116" mass="13722">MVTELDGHVMRFVHDQNGNHVIQKFIECVLENAIHFIISTFYCQVVTLSTHPYGCHVIQRVLEHCHDLKTQILVSINMLAQHQYGNYVIQVCCRKCLNILENLHYFRTSYHFFNEQ</sequence>
<dbReference type="InterPro" id="IPR011989">
    <property type="entry name" value="ARM-like"/>
</dbReference>
<keyword evidence="3" id="KW-0694">RNA-binding</keyword>
<dbReference type="EMBL" id="MNCJ02000326">
    <property type="protein sequence ID" value="KAF5782210.1"/>
    <property type="molecule type" value="Genomic_DNA"/>
</dbReference>
<keyword evidence="1" id="KW-0677">Repeat</keyword>
<dbReference type="PANTHER" id="PTHR12537:SF187">
    <property type="entry name" value="OS04G0276200 PROTEIN"/>
    <property type="match status" value="1"/>
</dbReference>
<evidence type="ECO:0000313" key="7">
    <source>
        <dbReference type="Proteomes" id="UP000215914"/>
    </source>
</evidence>
<dbReference type="GO" id="GO:0006417">
    <property type="term" value="P:regulation of translation"/>
    <property type="evidence" value="ECO:0007669"/>
    <property type="project" value="UniProtKB-KW"/>
</dbReference>
<dbReference type="SMART" id="SM00025">
    <property type="entry name" value="Pumilio"/>
    <property type="match status" value="2"/>
</dbReference>
<dbReference type="Gramene" id="mRNA:HanXRQr2_Chr11g0492981">
    <property type="protein sequence ID" value="mRNA:HanXRQr2_Chr11g0492981"/>
    <property type="gene ID" value="HanXRQr2_Chr11g0492981"/>
</dbReference>
<dbReference type="Proteomes" id="UP000215914">
    <property type="component" value="Unassembled WGS sequence"/>
</dbReference>
<dbReference type="SUPFAM" id="SSF48371">
    <property type="entry name" value="ARM repeat"/>
    <property type="match status" value="1"/>
</dbReference>